<evidence type="ECO:0000313" key="1">
    <source>
        <dbReference type="EMBL" id="MBW87679.1"/>
    </source>
</evidence>
<organism evidence="1">
    <name type="scientific">Rhizophora mucronata</name>
    <name type="common">Asiatic mangrove</name>
    <dbReference type="NCBI Taxonomy" id="61149"/>
    <lineage>
        <taxon>Eukaryota</taxon>
        <taxon>Viridiplantae</taxon>
        <taxon>Streptophyta</taxon>
        <taxon>Embryophyta</taxon>
        <taxon>Tracheophyta</taxon>
        <taxon>Spermatophyta</taxon>
        <taxon>Magnoliopsida</taxon>
        <taxon>eudicotyledons</taxon>
        <taxon>Gunneridae</taxon>
        <taxon>Pentapetalae</taxon>
        <taxon>rosids</taxon>
        <taxon>fabids</taxon>
        <taxon>Malpighiales</taxon>
        <taxon>Rhizophoraceae</taxon>
        <taxon>Rhizophora</taxon>
    </lineage>
</organism>
<dbReference type="AlphaFoldDB" id="A0A2P2J2H3"/>
<name>A0A2P2J2H3_RHIMU</name>
<sequence length="47" mass="5328">MGFRVGISLRANLGVQLTFLQTLWHGSFLHWDFLLRVSISGLGREVV</sequence>
<reference evidence="1" key="1">
    <citation type="submission" date="2018-02" db="EMBL/GenBank/DDBJ databases">
        <title>Rhizophora mucronata_Transcriptome.</title>
        <authorList>
            <person name="Meera S.P."/>
            <person name="Sreeshan A."/>
            <person name="Augustine A."/>
        </authorList>
    </citation>
    <scope>NUCLEOTIDE SEQUENCE</scope>
    <source>
        <tissue evidence="1">Leaf</tissue>
    </source>
</reference>
<proteinExistence type="predicted"/>
<protein>
    <submittedName>
        <fullName evidence="1">Uncharacterized protein</fullName>
    </submittedName>
</protein>
<dbReference type="EMBL" id="GGEC01007196">
    <property type="protein sequence ID" value="MBW87679.1"/>
    <property type="molecule type" value="Transcribed_RNA"/>
</dbReference>
<accession>A0A2P2J2H3</accession>